<name>A0ABR9ZTM9_9FIRM</name>
<dbReference type="EC" id="5.6.2.2" evidence="2"/>
<sequence length="737" mass="84773">MMDSDLIIEQKITDTLEQNYMPYAMSVIVSRAIPEIDGFKPSHRKILYTMYKMKLLKGQRTKSANVVGQTMKLNPHGDQAIYATLVRLAHANESLLLPYIDSKGNFGKVTSRDMKYAAPRYTEVKLAEVCEEIFMEIDKENVDFVDNYDGSMKEPALLPITFPNILANPNKGIAVGMASNFASFNLKELCHTTIAFIKNPNVDLLSLMPAPDFPTGGELIYVPEEMQKIYDTGQGSFRMRGKAEYIKQDNMIEISEIPYTTTIEQIIDKIIELVKTNKIREISDVRDETDLKGLKIAIDLKRGTDPDKLIAKLFKYTPLEDSFSCNFNMLINGRPKILGVKSILNEWLIFRRECIRRSVRYDIKKLTDKLHLLYGLKEVLLDIDLAIKIIRETERDKEVIGNLMNAFSIDEVQAEYVADIRLRYLNKEYILNRLSELTELEKQLEKLNALLGSESKINKVIIKDLERVVKKYGQDRKTQLVTTNEIVTLNEENHVEDYNLKVFFTAHNYFKKISLVSLRSSGDHKIKEEDEILQEIEGNNKDEILFFTNQNNVYKLKLYEIEDQKVSSLGVYLPNILDLETDEEVVYCVITREFEGFMIFGFENGKMARVPLSAYKTKTNRKKLVKAYSDESNLVGIFYFNEESSLLAIREDPKGEMRALLCSTELVTEKVTKNTKGIQIVRMKKGTRISAYMMPTDVDIKDIEKYKIESVPKSGDELDLVSKLAVNQWIEKKNNKL</sequence>
<dbReference type="PANTHER" id="PTHR43493">
    <property type="entry name" value="DNA GYRASE/TOPOISOMERASE SUBUNIT A"/>
    <property type="match status" value="1"/>
</dbReference>
<dbReference type="InterPro" id="IPR006691">
    <property type="entry name" value="GyrA/parC_rep"/>
</dbReference>
<dbReference type="Gene3D" id="1.10.268.10">
    <property type="entry name" value="Topoisomerase, domain 3"/>
    <property type="match status" value="1"/>
</dbReference>
<dbReference type="SUPFAM" id="SSF101904">
    <property type="entry name" value="GyrA/ParC C-terminal domain-like"/>
    <property type="match status" value="1"/>
</dbReference>
<evidence type="ECO:0000256" key="1">
    <source>
        <dbReference type="ARBA" id="ARBA00000185"/>
    </source>
</evidence>
<proteinExistence type="predicted"/>
<keyword evidence="3" id="KW-1003">Cell membrane</keyword>
<dbReference type="SUPFAM" id="SSF56719">
    <property type="entry name" value="Type II DNA topoisomerase"/>
    <property type="match status" value="1"/>
</dbReference>
<dbReference type="SMART" id="SM00434">
    <property type="entry name" value="TOP4c"/>
    <property type="match status" value="1"/>
</dbReference>
<comment type="catalytic activity">
    <reaction evidence="1 8">
        <text>ATP-dependent breakage, passage and rejoining of double-stranded DNA.</text>
        <dbReference type="EC" id="5.6.2.2"/>
    </reaction>
</comment>
<evidence type="ECO:0000256" key="7">
    <source>
        <dbReference type="ARBA" id="ARBA00023235"/>
    </source>
</evidence>
<feature type="coiled-coil region" evidence="9">
    <location>
        <begin position="430"/>
        <end position="457"/>
    </location>
</feature>
<evidence type="ECO:0000313" key="12">
    <source>
        <dbReference type="Proteomes" id="UP000614200"/>
    </source>
</evidence>
<evidence type="ECO:0000256" key="6">
    <source>
        <dbReference type="ARBA" id="ARBA00023136"/>
    </source>
</evidence>
<dbReference type="Gene3D" id="2.120.10.90">
    <property type="entry name" value="DNA gyrase/topoisomerase IV, subunit A, C-terminal"/>
    <property type="match status" value="1"/>
</dbReference>
<dbReference type="Pfam" id="PF00521">
    <property type="entry name" value="DNA_topoisoIV"/>
    <property type="match status" value="1"/>
</dbReference>
<keyword evidence="9" id="KW-0175">Coiled coil</keyword>
<dbReference type="InterPro" id="IPR035516">
    <property type="entry name" value="Gyrase/topoIV_suA_C"/>
</dbReference>
<dbReference type="Gene3D" id="3.30.1360.40">
    <property type="match status" value="1"/>
</dbReference>
<keyword evidence="12" id="KW-1185">Reference proteome</keyword>
<dbReference type="InterPro" id="IPR013758">
    <property type="entry name" value="Topo_IIA_A/C_ab"/>
</dbReference>
<evidence type="ECO:0000256" key="8">
    <source>
        <dbReference type="PROSITE-ProRule" id="PRU01384"/>
    </source>
</evidence>
<feature type="active site" description="O-(5'-phospho-DNA)-tyrosine intermediate" evidence="8">
    <location>
        <position position="121"/>
    </location>
</feature>
<dbReference type="Proteomes" id="UP000614200">
    <property type="component" value="Unassembled WGS sequence"/>
</dbReference>
<dbReference type="CDD" id="cd00187">
    <property type="entry name" value="TOP4c"/>
    <property type="match status" value="1"/>
</dbReference>
<accession>A0ABR9ZTM9</accession>
<dbReference type="EMBL" id="JADKNH010000007">
    <property type="protein sequence ID" value="MBF4693835.1"/>
    <property type="molecule type" value="Genomic_DNA"/>
</dbReference>
<dbReference type="InterPro" id="IPR002205">
    <property type="entry name" value="Topo_IIA_dom_A"/>
</dbReference>
<dbReference type="InterPro" id="IPR050220">
    <property type="entry name" value="Type_II_DNA_Topoisomerases"/>
</dbReference>
<evidence type="ECO:0000256" key="5">
    <source>
        <dbReference type="ARBA" id="ARBA00023125"/>
    </source>
</evidence>
<dbReference type="Pfam" id="PF03989">
    <property type="entry name" value="DNA_gyraseA_C"/>
    <property type="match status" value="1"/>
</dbReference>
<keyword evidence="5 8" id="KW-0238">DNA-binding</keyword>
<evidence type="ECO:0000313" key="11">
    <source>
        <dbReference type="EMBL" id="MBF4693835.1"/>
    </source>
</evidence>
<evidence type="ECO:0000256" key="9">
    <source>
        <dbReference type="SAM" id="Coils"/>
    </source>
</evidence>
<dbReference type="Gene3D" id="3.90.199.10">
    <property type="entry name" value="Topoisomerase II, domain 5"/>
    <property type="match status" value="1"/>
</dbReference>
<dbReference type="InterPro" id="IPR013760">
    <property type="entry name" value="Topo_IIA-like_dom_sf"/>
</dbReference>
<dbReference type="InterPro" id="IPR013757">
    <property type="entry name" value="Topo_IIA_A_a_sf"/>
</dbReference>
<evidence type="ECO:0000256" key="4">
    <source>
        <dbReference type="ARBA" id="ARBA00023029"/>
    </source>
</evidence>
<comment type="caution">
    <text evidence="11">The sequence shown here is derived from an EMBL/GenBank/DDBJ whole genome shotgun (WGS) entry which is preliminary data.</text>
</comment>
<feature type="domain" description="Topo IIA-type catalytic" evidence="10">
    <location>
        <begin position="32"/>
        <end position="498"/>
    </location>
</feature>
<evidence type="ECO:0000256" key="3">
    <source>
        <dbReference type="ARBA" id="ARBA00022475"/>
    </source>
</evidence>
<keyword evidence="7 8" id="KW-0413">Isomerase</keyword>
<dbReference type="PROSITE" id="PS52040">
    <property type="entry name" value="TOPO_IIA"/>
    <property type="match status" value="1"/>
</dbReference>
<protein>
    <recommendedName>
        <fullName evidence="2">DNA topoisomerase (ATP-hydrolyzing)</fullName>
        <ecNumber evidence="2">5.6.2.2</ecNumber>
    </recommendedName>
</protein>
<dbReference type="PANTHER" id="PTHR43493:SF1">
    <property type="entry name" value="DNA TOPOISOMERASE 4 SUBUNIT A"/>
    <property type="match status" value="1"/>
</dbReference>
<gene>
    <name evidence="11" type="ORF">ISU02_12010</name>
</gene>
<organism evidence="11 12">
    <name type="scientific">Fusibacter ferrireducens</name>
    <dbReference type="NCBI Taxonomy" id="2785058"/>
    <lineage>
        <taxon>Bacteria</taxon>
        <taxon>Bacillati</taxon>
        <taxon>Bacillota</taxon>
        <taxon>Clostridia</taxon>
        <taxon>Eubacteriales</taxon>
        <taxon>Eubacteriales Family XII. Incertae Sedis</taxon>
        <taxon>Fusibacter</taxon>
    </lineage>
</organism>
<keyword evidence="6" id="KW-0472">Membrane</keyword>
<reference evidence="11 12" key="1">
    <citation type="submission" date="2020-11" db="EMBL/GenBank/DDBJ databases">
        <title>Fusibacter basophilias sp. nov.</title>
        <authorList>
            <person name="Qiu D."/>
        </authorList>
    </citation>
    <scope>NUCLEOTIDE SEQUENCE [LARGE SCALE GENOMIC DNA]</scope>
    <source>
        <strain evidence="11 12">Q10-2</strain>
    </source>
</reference>
<evidence type="ECO:0000256" key="2">
    <source>
        <dbReference type="ARBA" id="ARBA00012895"/>
    </source>
</evidence>
<keyword evidence="4 8" id="KW-0799">Topoisomerase</keyword>
<evidence type="ECO:0000259" key="10">
    <source>
        <dbReference type="PROSITE" id="PS52040"/>
    </source>
</evidence>